<evidence type="ECO:0000313" key="9">
    <source>
        <dbReference type="EMBL" id="TPX73860.1"/>
    </source>
</evidence>
<organism evidence="9 10">
    <name type="scientific">Chytriomyces confervae</name>
    <dbReference type="NCBI Taxonomy" id="246404"/>
    <lineage>
        <taxon>Eukaryota</taxon>
        <taxon>Fungi</taxon>
        <taxon>Fungi incertae sedis</taxon>
        <taxon>Chytridiomycota</taxon>
        <taxon>Chytridiomycota incertae sedis</taxon>
        <taxon>Chytridiomycetes</taxon>
        <taxon>Chytridiales</taxon>
        <taxon>Chytriomycetaceae</taxon>
        <taxon>Chytriomyces</taxon>
    </lineage>
</organism>
<dbReference type="PANTHER" id="PTHR24095">
    <property type="entry name" value="ACETYL-COENZYME A SYNTHETASE"/>
    <property type="match status" value="1"/>
</dbReference>
<name>A0A507FE53_9FUNG</name>
<keyword evidence="4 5" id="KW-0067">ATP-binding</keyword>
<dbReference type="Gene3D" id="3.40.50.12780">
    <property type="entry name" value="N-terminal domain of ligase-like"/>
    <property type="match status" value="1"/>
</dbReference>
<dbReference type="EMBL" id="QEAP01000160">
    <property type="protein sequence ID" value="TPX73860.1"/>
    <property type="molecule type" value="Genomic_DNA"/>
</dbReference>
<dbReference type="GO" id="GO:0003987">
    <property type="term" value="F:acetate-CoA ligase activity"/>
    <property type="evidence" value="ECO:0007669"/>
    <property type="project" value="UniProtKB-UniRule"/>
</dbReference>
<evidence type="ECO:0000256" key="4">
    <source>
        <dbReference type="ARBA" id="ARBA00022840"/>
    </source>
</evidence>
<feature type="domain" description="AMP-dependent synthetase/ligase" evidence="6">
    <location>
        <begin position="89"/>
        <end position="477"/>
    </location>
</feature>
<dbReference type="NCBIfam" id="NF001208">
    <property type="entry name" value="PRK00174.1"/>
    <property type="match status" value="1"/>
</dbReference>
<dbReference type="STRING" id="246404.A0A507FE53"/>
<dbReference type="GO" id="GO:0005524">
    <property type="term" value="F:ATP binding"/>
    <property type="evidence" value="ECO:0007669"/>
    <property type="project" value="UniProtKB-UniRule"/>
</dbReference>
<dbReference type="FunFam" id="3.40.50.12780:FF:000001">
    <property type="entry name" value="Acetyl-coenzyme A synthetase"/>
    <property type="match status" value="1"/>
</dbReference>
<dbReference type="Gene3D" id="3.30.300.30">
    <property type="match status" value="1"/>
</dbReference>
<reference evidence="9 10" key="1">
    <citation type="journal article" date="2019" name="Sci. Rep.">
        <title>Comparative genomics of chytrid fungi reveal insights into the obligate biotrophic and pathogenic lifestyle of Synchytrium endobioticum.</title>
        <authorList>
            <person name="van de Vossenberg B.T.L.H."/>
            <person name="Warris S."/>
            <person name="Nguyen H.D.T."/>
            <person name="van Gent-Pelzer M.P.E."/>
            <person name="Joly D.L."/>
            <person name="van de Geest H.C."/>
            <person name="Bonants P.J.M."/>
            <person name="Smith D.S."/>
            <person name="Levesque C.A."/>
            <person name="van der Lee T.A.J."/>
        </authorList>
    </citation>
    <scope>NUCLEOTIDE SEQUENCE [LARGE SCALE GENOMIC DNA]</scope>
    <source>
        <strain evidence="9 10">CBS 675.73</strain>
    </source>
</reference>
<dbReference type="InterPro" id="IPR000873">
    <property type="entry name" value="AMP-dep_synth/lig_dom"/>
</dbReference>
<evidence type="ECO:0000259" key="7">
    <source>
        <dbReference type="Pfam" id="PF13193"/>
    </source>
</evidence>
<evidence type="ECO:0000256" key="5">
    <source>
        <dbReference type="RuleBase" id="RU361147"/>
    </source>
</evidence>
<dbReference type="NCBIfam" id="TIGR02188">
    <property type="entry name" value="Ac_CoA_lig_AcsA"/>
    <property type="match status" value="1"/>
</dbReference>
<dbReference type="SUPFAM" id="SSF56801">
    <property type="entry name" value="Acetyl-CoA synthetase-like"/>
    <property type="match status" value="1"/>
</dbReference>
<dbReference type="Pfam" id="PF16177">
    <property type="entry name" value="ACAS_N"/>
    <property type="match status" value="1"/>
</dbReference>
<dbReference type="InterPro" id="IPR045851">
    <property type="entry name" value="AMP-bd_C_sf"/>
</dbReference>
<dbReference type="GO" id="GO:0019427">
    <property type="term" value="P:acetyl-CoA biosynthetic process from acetate"/>
    <property type="evidence" value="ECO:0007669"/>
    <property type="project" value="InterPro"/>
</dbReference>
<dbReference type="CDD" id="cd05966">
    <property type="entry name" value="ACS"/>
    <property type="match status" value="1"/>
</dbReference>
<dbReference type="Pfam" id="PF13193">
    <property type="entry name" value="AMP-binding_C"/>
    <property type="match status" value="1"/>
</dbReference>
<comment type="caution">
    <text evidence="9">The sequence shown here is derived from an EMBL/GenBank/DDBJ whole genome shotgun (WGS) entry which is preliminary data.</text>
</comment>
<keyword evidence="10" id="KW-1185">Reference proteome</keyword>
<dbReference type="EC" id="6.2.1.1" evidence="5"/>
<dbReference type="InterPro" id="IPR042099">
    <property type="entry name" value="ANL_N_sf"/>
</dbReference>
<dbReference type="GO" id="GO:0016208">
    <property type="term" value="F:AMP binding"/>
    <property type="evidence" value="ECO:0007669"/>
    <property type="project" value="InterPro"/>
</dbReference>
<dbReference type="InterPro" id="IPR025110">
    <property type="entry name" value="AMP-bd_C"/>
</dbReference>
<dbReference type="InterPro" id="IPR032387">
    <property type="entry name" value="ACAS_N"/>
</dbReference>
<dbReference type="PANTHER" id="PTHR24095:SF14">
    <property type="entry name" value="ACETYL-COENZYME A SYNTHETASE 1"/>
    <property type="match status" value="1"/>
</dbReference>
<evidence type="ECO:0000256" key="2">
    <source>
        <dbReference type="ARBA" id="ARBA00022598"/>
    </source>
</evidence>
<keyword evidence="2 5" id="KW-0436">Ligase</keyword>
<comment type="catalytic activity">
    <reaction evidence="5">
        <text>acetate + ATP + CoA = acetyl-CoA + AMP + diphosphate</text>
        <dbReference type="Rhea" id="RHEA:23176"/>
        <dbReference type="ChEBI" id="CHEBI:30089"/>
        <dbReference type="ChEBI" id="CHEBI:30616"/>
        <dbReference type="ChEBI" id="CHEBI:33019"/>
        <dbReference type="ChEBI" id="CHEBI:57287"/>
        <dbReference type="ChEBI" id="CHEBI:57288"/>
        <dbReference type="ChEBI" id="CHEBI:456215"/>
        <dbReference type="EC" id="6.2.1.1"/>
    </reaction>
</comment>
<keyword evidence="3 5" id="KW-0547">Nucleotide-binding</keyword>
<evidence type="ECO:0000259" key="6">
    <source>
        <dbReference type="Pfam" id="PF00501"/>
    </source>
</evidence>
<dbReference type="GO" id="GO:0005829">
    <property type="term" value="C:cytosol"/>
    <property type="evidence" value="ECO:0007669"/>
    <property type="project" value="TreeGrafter"/>
</dbReference>
<feature type="domain" description="Acetyl-coenzyme A synthetase N-terminal" evidence="8">
    <location>
        <begin position="29"/>
        <end position="87"/>
    </location>
</feature>
<sequence>MSVPAHPVPARLLDATQCPTPHVSSMEQYKEMHEESVKNPVGFWRKMAKSNLDWISPFSDETVTQGSFSEGDIAWFPQGTLNVAYNCIDRHAAKDPNSVAMIFEADEPGNHEKITYGTLLREVCRFANVLKKHGVRKGDTVAIYMPMVPEAAYAMLACARIGAVHSVVFAGFSADALRDRMVDAQCKILITADQGLRGGKVVHLKKIADEALAQSPSVERVILFQRTGDEKVPFNATRDVWWHEECITQRPYCPCEPMNAEDPLFMLYTSGSTGKPKGVVHTTAGYLLGAYTSTKYIFDLHPGDIYGCMADVGWITGHSYIVYGPLANGVTTVLFESTPTYPDASRFWQVVDTHKLTQLYTAPTAIRALRRLGDAFVEKHSLESLRVLGSVGEPINPEAWDWYNTVVGRGRCAVVDTYWQTETGSIIVTPLPGCTPTKPGAATLPFFGVDLAILDANTGKEVPYDGSEEITGVLALRQTIPSIARTVYGDHNRYLDTYMRPYKGFYFTGDGAARDTDGYYWIKGRVDDVINVSGHRMSTAEIESALITHPACAESAAVGIADDLTGQAVVCFCTLKSHHADEASVAAALRFQVRTQIGPFAAPKAIVIVNDLPKTRSGKIMRRILRKAAGGEVTLEDIEDDDAIRAKLGDISTLADPSIVKHIVEKVKKAGL</sequence>
<dbReference type="InterPro" id="IPR011904">
    <property type="entry name" value="Ac_CoA_lig"/>
</dbReference>
<dbReference type="InterPro" id="IPR020845">
    <property type="entry name" value="AMP-binding_CS"/>
</dbReference>
<proteinExistence type="inferred from homology"/>
<dbReference type="OrthoDB" id="1706066at2759"/>
<comment type="similarity">
    <text evidence="1 5">Belongs to the ATP-dependent AMP-binding enzyme family.</text>
</comment>
<evidence type="ECO:0000256" key="1">
    <source>
        <dbReference type="ARBA" id="ARBA00006432"/>
    </source>
</evidence>
<dbReference type="Pfam" id="PF00501">
    <property type="entry name" value="AMP-binding"/>
    <property type="match status" value="1"/>
</dbReference>
<protein>
    <recommendedName>
        <fullName evidence="5">Acetyl-coenzyme A synthetase</fullName>
        <ecNumber evidence="5">6.2.1.1</ecNumber>
    </recommendedName>
</protein>
<dbReference type="AlphaFoldDB" id="A0A507FE53"/>
<evidence type="ECO:0000313" key="10">
    <source>
        <dbReference type="Proteomes" id="UP000320333"/>
    </source>
</evidence>
<evidence type="ECO:0000259" key="8">
    <source>
        <dbReference type="Pfam" id="PF16177"/>
    </source>
</evidence>
<dbReference type="PROSITE" id="PS00455">
    <property type="entry name" value="AMP_BINDING"/>
    <property type="match status" value="1"/>
</dbReference>
<accession>A0A507FE53</accession>
<evidence type="ECO:0000256" key="3">
    <source>
        <dbReference type="ARBA" id="ARBA00022741"/>
    </source>
</evidence>
<gene>
    <name evidence="9" type="ORF">CcCBS67573_g04858</name>
</gene>
<feature type="domain" description="AMP-binding enzyme C-terminal" evidence="7">
    <location>
        <begin position="541"/>
        <end position="619"/>
    </location>
</feature>
<dbReference type="Proteomes" id="UP000320333">
    <property type="component" value="Unassembled WGS sequence"/>
</dbReference>